<dbReference type="PANTHER" id="PTHR43674">
    <property type="entry name" value="NITRILASE C965.09-RELATED"/>
    <property type="match status" value="1"/>
</dbReference>
<protein>
    <submittedName>
        <fullName evidence="3">Carbon-nitrogen hydrolase family protein</fullName>
    </submittedName>
</protein>
<dbReference type="AlphaFoldDB" id="A0A2T4UNG3"/>
<dbReference type="PROSITE" id="PS50263">
    <property type="entry name" value="CN_HYDROLASE"/>
    <property type="match status" value="1"/>
</dbReference>
<proteinExistence type="predicted"/>
<evidence type="ECO:0000313" key="4">
    <source>
        <dbReference type="Proteomes" id="UP000240739"/>
    </source>
</evidence>
<dbReference type="SUPFAM" id="SSF56317">
    <property type="entry name" value="Carbon-nitrogen hydrolase"/>
    <property type="match status" value="1"/>
</dbReference>
<evidence type="ECO:0000256" key="1">
    <source>
        <dbReference type="ARBA" id="ARBA00022801"/>
    </source>
</evidence>
<dbReference type="Gene3D" id="3.60.110.10">
    <property type="entry name" value="Carbon-nitrogen hydrolase"/>
    <property type="match status" value="1"/>
</dbReference>
<organism evidence="3 4">
    <name type="scientific">Paraconexibacter algicola</name>
    <dbReference type="NCBI Taxonomy" id="2133960"/>
    <lineage>
        <taxon>Bacteria</taxon>
        <taxon>Bacillati</taxon>
        <taxon>Actinomycetota</taxon>
        <taxon>Thermoleophilia</taxon>
        <taxon>Solirubrobacterales</taxon>
        <taxon>Paraconexibacteraceae</taxon>
        <taxon>Paraconexibacter</taxon>
    </lineage>
</organism>
<sequence>MRAVAIQPTLRIGDVDGNLRRCADLVTQAAREHSPDVIMLPEAASSPNAFDRRMRDVARPVDGEPLQLLRRLAREHGCIVGGGFIAIRGAETRGTYALCEPDGAFHLHDKDLPSFWENSYYRPGKDDGVAPTAAGVMGLANGWEWGRTQTCERLMGRVQLLGGGMHFPSYPDWALTRKWFIERDQELFTQYGRELPGRVARFLGVPAIHPSHVGEFEMETPMVPGLKWRSHTIGQTQITDADGQRLAYLDYGDGEGYVCADIELEEQPRPRDPLPRTFWNSEFPLSAHVVWLAGNAHGRASYAIKSRLGRHRWTPGTDLPDHVPAEAATEVLAGR</sequence>
<gene>
    <name evidence="3" type="ORF">C7Y72_08095</name>
</gene>
<dbReference type="InterPro" id="IPR003010">
    <property type="entry name" value="C-N_Hydrolase"/>
</dbReference>
<dbReference type="Proteomes" id="UP000240739">
    <property type="component" value="Unassembled WGS sequence"/>
</dbReference>
<dbReference type="CDD" id="cd07197">
    <property type="entry name" value="nitrilase"/>
    <property type="match status" value="1"/>
</dbReference>
<comment type="caution">
    <text evidence="3">The sequence shown here is derived from an EMBL/GenBank/DDBJ whole genome shotgun (WGS) entry which is preliminary data.</text>
</comment>
<evidence type="ECO:0000259" key="2">
    <source>
        <dbReference type="PROSITE" id="PS50263"/>
    </source>
</evidence>
<feature type="domain" description="CN hydrolase" evidence="2">
    <location>
        <begin position="1"/>
        <end position="264"/>
    </location>
</feature>
<dbReference type="Pfam" id="PF00795">
    <property type="entry name" value="CN_hydrolase"/>
    <property type="match status" value="1"/>
</dbReference>
<evidence type="ECO:0000313" key="3">
    <source>
        <dbReference type="EMBL" id="PTL60761.1"/>
    </source>
</evidence>
<keyword evidence="4" id="KW-1185">Reference proteome</keyword>
<dbReference type="OrthoDB" id="9811121at2"/>
<accession>A0A2T4UNG3</accession>
<dbReference type="PANTHER" id="PTHR43674:SF2">
    <property type="entry name" value="BETA-UREIDOPROPIONASE"/>
    <property type="match status" value="1"/>
</dbReference>
<dbReference type="InterPro" id="IPR036526">
    <property type="entry name" value="C-N_Hydrolase_sf"/>
</dbReference>
<keyword evidence="1 3" id="KW-0378">Hydrolase</keyword>
<dbReference type="GO" id="GO:0016811">
    <property type="term" value="F:hydrolase activity, acting on carbon-nitrogen (but not peptide) bonds, in linear amides"/>
    <property type="evidence" value="ECO:0007669"/>
    <property type="project" value="TreeGrafter"/>
</dbReference>
<name>A0A2T4UNG3_9ACTN</name>
<reference evidence="3 4" key="1">
    <citation type="submission" date="2018-03" db="EMBL/GenBank/DDBJ databases">
        <title>Aquarubrobacter algicola gen. nov., sp. nov., a novel actinobacterium isolated from shallow eutrophic lake during the end of cyanobacterial harmful algal blooms.</title>
        <authorList>
            <person name="Chun S.J."/>
        </authorList>
    </citation>
    <scope>NUCLEOTIDE SEQUENCE [LARGE SCALE GENOMIC DNA]</scope>
    <source>
        <strain evidence="3 4">Seoho-28</strain>
    </source>
</reference>
<dbReference type="InterPro" id="IPR050345">
    <property type="entry name" value="Aliph_Amidase/BUP"/>
</dbReference>
<dbReference type="EMBL" id="PYYB01000001">
    <property type="protein sequence ID" value="PTL60761.1"/>
    <property type="molecule type" value="Genomic_DNA"/>
</dbReference>